<dbReference type="Proteomes" id="UP001054857">
    <property type="component" value="Unassembled WGS sequence"/>
</dbReference>
<feature type="region of interest" description="Disordered" evidence="1">
    <location>
        <begin position="546"/>
        <end position="585"/>
    </location>
</feature>
<feature type="region of interest" description="Disordered" evidence="1">
    <location>
        <begin position="207"/>
        <end position="228"/>
    </location>
</feature>
<feature type="region of interest" description="Disordered" evidence="1">
    <location>
        <begin position="438"/>
        <end position="529"/>
    </location>
</feature>
<feature type="compositionally biased region" description="Low complexity" evidence="1">
    <location>
        <begin position="484"/>
        <end position="498"/>
    </location>
</feature>
<feature type="compositionally biased region" description="Gly residues" evidence="1">
    <location>
        <begin position="575"/>
        <end position="585"/>
    </location>
</feature>
<organism evidence="2 3">
    <name type="scientific">Astrephomene gubernaculifera</name>
    <dbReference type="NCBI Taxonomy" id="47775"/>
    <lineage>
        <taxon>Eukaryota</taxon>
        <taxon>Viridiplantae</taxon>
        <taxon>Chlorophyta</taxon>
        <taxon>core chlorophytes</taxon>
        <taxon>Chlorophyceae</taxon>
        <taxon>CS clade</taxon>
        <taxon>Chlamydomonadales</taxon>
        <taxon>Astrephomenaceae</taxon>
        <taxon>Astrephomene</taxon>
    </lineage>
</organism>
<evidence type="ECO:0000313" key="3">
    <source>
        <dbReference type="Proteomes" id="UP001054857"/>
    </source>
</evidence>
<feature type="compositionally biased region" description="Low complexity" evidence="1">
    <location>
        <begin position="442"/>
        <end position="455"/>
    </location>
</feature>
<dbReference type="EMBL" id="BMAR01000057">
    <property type="protein sequence ID" value="GFR52015.1"/>
    <property type="molecule type" value="Genomic_DNA"/>
</dbReference>
<name>A0AAD3E1L1_9CHLO</name>
<feature type="compositionally biased region" description="Low complexity" evidence="1">
    <location>
        <begin position="519"/>
        <end position="529"/>
    </location>
</feature>
<evidence type="ECO:0000313" key="2">
    <source>
        <dbReference type="EMBL" id="GFR52015.1"/>
    </source>
</evidence>
<feature type="compositionally biased region" description="Low complexity" evidence="1">
    <location>
        <begin position="294"/>
        <end position="319"/>
    </location>
</feature>
<feature type="compositionally biased region" description="Low complexity" evidence="1">
    <location>
        <begin position="50"/>
        <end position="92"/>
    </location>
</feature>
<keyword evidence="3" id="KW-1185">Reference proteome</keyword>
<feature type="compositionally biased region" description="Low complexity" evidence="1">
    <location>
        <begin position="19"/>
        <end position="36"/>
    </location>
</feature>
<feature type="region of interest" description="Disordered" evidence="1">
    <location>
        <begin position="658"/>
        <end position="679"/>
    </location>
</feature>
<gene>
    <name evidence="2" type="ORF">Agub_g14439</name>
</gene>
<feature type="region of interest" description="Disordered" evidence="1">
    <location>
        <begin position="244"/>
        <end position="270"/>
    </location>
</feature>
<evidence type="ECO:0000256" key="1">
    <source>
        <dbReference type="SAM" id="MobiDB-lite"/>
    </source>
</evidence>
<sequence>MDINLAYKIMRYRAPGVGPTSSANASEPSSPALAPAGTTNSAEPAHENCRPQQRSPSPPRQRNSQPPVSTVPQQQQQQQQQQQVPPHGAQSQILQRAQGRANRAYSAVALAGDDGHFAGLLDLGGSNALDPPNSPTLHIVPRPLVPSARGVTIGPFAEALAAAAARPVRRRMDGGMRTWPTGRGSPQPNTSPSAALLLLGCSSTSPHTPGGGIVSSNSTTSIGSPPLARRTTYHSQALLPTMPATQKRRPAAAGCSPQHGSAGGAMVGGASSSPPHYMATGSYPTYGGSYGGVTTPTAASPSRTATSLGEQQQQPQQQQHHTSGTGGAAAAAAAASVGPSSGFYLAGASPGRRFSGVAAVPEPPGTAAAAAAAAAGSAAAYGGGRGRSSSAGERLARMRAMEAQAAAQEAHERAEGDRQRTVRVNVGGMDARAWVSVGGAAGSSNSSNIGSCGANRRASRTGPPSPQQRPCEGEWGGPPKSPGAETASATATTPAAATSHKQQPAGSNTSAAGGRESAPMLPSLPMHSPLQGDGLITVALRSPHCSAHHSHPRYLGGGTDAAPYQHSGPGPGPGPGAGHGAAGGGEVEVGRVATAGAGNGGGAVSEADSEATELAELEQWAASTLLDPAVVEATMEQRRTLKRIAYLRSRMLARGGTAAAAPASNTAGNGPGSSGLQSLPSWATELQSGRGGSEAALASMASQVSRLPHIDYDQMRDPQYRMMLKARSMRGREVSLSSGDTLRDIFIQDRHKGWKPPHV</sequence>
<feature type="compositionally biased region" description="Polar residues" evidence="1">
    <location>
        <begin position="499"/>
        <end position="511"/>
    </location>
</feature>
<protein>
    <submittedName>
        <fullName evidence="2">Uncharacterized protein</fullName>
    </submittedName>
</protein>
<accession>A0AAD3E1L1</accession>
<feature type="region of interest" description="Disordered" evidence="1">
    <location>
        <begin position="15"/>
        <end position="97"/>
    </location>
</feature>
<reference evidence="2 3" key="1">
    <citation type="journal article" date="2021" name="Sci. Rep.">
        <title>Genome sequencing of the multicellular alga Astrephomene provides insights into convergent evolution of germ-soma differentiation.</title>
        <authorList>
            <person name="Yamashita S."/>
            <person name="Yamamoto K."/>
            <person name="Matsuzaki R."/>
            <person name="Suzuki S."/>
            <person name="Yamaguchi H."/>
            <person name="Hirooka S."/>
            <person name="Minakuchi Y."/>
            <person name="Miyagishima S."/>
            <person name="Kawachi M."/>
            <person name="Toyoda A."/>
            <person name="Nozaki H."/>
        </authorList>
    </citation>
    <scope>NUCLEOTIDE SEQUENCE [LARGE SCALE GENOMIC DNA]</scope>
    <source>
        <strain evidence="2 3">NIES-4017</strain>
    </source>
</reference>
<feature type="region of interest" description="Disordered" evidence="1">
    <location>
        <begin position="294"/>
        <end position="331"/>
    </location>
</feature>
<dbReference type="AlphaFoldDB" id="A0AAD3E1L1"/>
<proteinExistence type="predicted"/>
<comment type="caution">
    <text evidence="2">The sequence shown here is derived from an EMBL/GenBank/DDBJ whole genome shotgun (WGS) entry which is preliminary data.</text>
</comment>
<feature type="region of interest" description="Disordered" evidence="1">
    <location>
        <begin position="380"/>
        <end position="419"/>
    </location>
</feature>
<feature type="compositionally biased region" description="Basic and acidic residues" evidence="1">
    <location>
        <begin position="409"/>
        <end position="419"/>
    </location>
</feature>
<feature type="compositionally biased region" description="Polar residues" evidence="1">
    <location>
        <begin position="214"/>
        <end position="223"/>
    </location>
</feature>